<organism evidence="6 7">
    <name type="scientific">Littorina saxatilis</name>
    <dbReference type="NCBI Taxonomy" id="31220"/>
    <lineage>
        <taxon>Eukaryota</taxon>
        <taxon>Metazoa</taxon>
        <taxon>Spiralia</taxon>
        <taxon>Lophotrochozoa</taxon>
        <taxon>Mollusca</taxon>
        <taxon>Gastropoda</taxon>
        <taxon>Caenogastropoda</taxon>
        <taxon>Littorinimorpha</taxon>
        <taxon>Littorinoidea</taxon>
        <taxon>Littorinidae</taxon>
        <taxon>Littorina</taxon>
    </lineage>
</organism>
<keyword evidence="1" id="KW-0723">Serine/threonine-protein kinase</keyword>
<feature type="compositionally biased region" description="Polar residues" evidence="4">
    <location>
        <begin position="222"/>
        <end position="242"/>
    </location>
</feature>
<evidence type="ECO:0000259" key="5">
    <source>
        <dbReference type="Pfam" id="PF02816"/>
    </source>
</evidence>
<dbReference type="Pfam" id="PF02816">
    <property type="entry name" value="Alpha_kinase"/>
    <property type="match status" value="1"/>
</dbReference>
<dbReference type="Proteomes" id="UP001374579">
    <property type="component" value="Unassembled WGS sequence"/>
</dbReference>
<dbReference type="AlphaFoldDB" id="A0AAN9GDK6"/>
<dbReference type="Gene3D" id="3.20.200.10">
    <property type="entry name" value="MHCK/EF2 kinase"/>
    <property type="match status" value="1"/>
</dbReference>
<evidence type="ECO:0000256" key="2">
    <source>
        <dbReference type="ARBA" id="ARBA00022679"/>
    </source>
</evidence>
<feature type="domain" description="Alpha-type protein kinase" evidence="5">
    <location>
        <begin position="157"/>
        <end position="217"/>
    </location>
</feature>
<sequence>MCSYSHTGTVRGNNYDLARACSFESSPSIKGTRWRVHKAVIMARYDKFKTVVKIPTSVDNPSAQVFAEVNKYNFAKSVLQRCPDLANRIKLVPVNHSNINKIGRGWKILNGGKCRGNFYKGATVAIQTRLQDPIMGLLEIGGCPTLPLDADDQIPLLALAHESYSSSGGECVITGIKGAKVRDNRGVKTYHVTSLTIHSLGKKFGETDRGLAGVEAYKNWNFPRQQTSQRRSDRNAGSQGNNVIPELASLPTRTVSSRPPEPLGPNLSLYVERLLNRDPQLRHFLNEDSLRQLLGQPPIYSFTTANLRMVACGA</sequence>
<dbReference type="GO" id="GO:0004674">
    <property type="term" value="F:protein serine/threonine kinase activity"/>
    <property type="evidence" value="ECO:0007669"/>
    <property type="project" value="UniProtKB-KW"/>
</dbReference>
<dbReference type="InterPro" id="IPR004166">
    <property type="entry name" value="a-kinase_dom"/>
</dbReference>
<evidence type="ECO:0000256" key="4">
    <source>
        <dbReference type="SAM" id="MobiDB-lite"/>
    </source>
</evidence>
<evidence type="ECO:0000256" key="3">
    <source>
        <dbReference type="ARBA" id="ARBA00022777"/>
    </source>
</evidence>
<evidence type="ECO:0000313" key="7">
    <source>
        <dbReference type="Proteomes" id="UP001374579"/>
    </source>
</evidence>
<accession>A0AAN9GDK6</accession>
<comment type="caution">
    <text evidence="6">The sequence shown here is derived from an EMBL/GenBank/DDBJ whole genome shotgun (WGS) entry which is preliminary data.</text>
</comment>
<dbReference type="GO" id="GO:0005524">
    <property type="term" value="F:ATP binding"/>
    <property type="evidence" value="ECO:0007669"/>
    <property type="project" value="InterPro"/>
</dbReference>
<evidence type="ECO:0000256" key="1">
    <source>
        <dbReference type="ARBA" id="ARBA00022527"/>
    </source>
</evidence>
<evidence type="ECO:0000313" key="6">
    <source>
        <dbReference type="EMBL" id="KAK7104326.1"/>
    </source>
</evidence>
<proteinExistence type="predicted"/>
<reference evidence="6 7" key="1">
    <citation type="submission" date="2024-02" db="EMBL/GenBank/DDBJ databases">
        <title>Chromosome-scale genome assembly of the rough periwinkle Littorina saxatilis.</title>
        <authorList>
            <person name="De Jode A."/>
            <person name="Faria R."/>
            <person name="Formenti G."/>
            <person name="Sims Y."/>
            <person name="Smith T.P."/>
            <person name="Tracey A."/>
            <person name="Wood J.M.D."/>
            <person name="Zagrodzka Z.B."/>
            <person name="Johannesson K."/>
            <person name="Butlin R.K."/>
            <person name="Leder E.H."/>
        </authorList>
    </citation>
    <scope>NUCLEOTIDE SEQUENCE [LARGE SCALE GENOMIC DNA]</scope>
    <source>
        <strain evidence="6">Snail1</strain>
        <tissue evidence="6">Muscle</tissue>
    </source>
</reference>
<feature type="region of interest" description="Disordered" evidence="4">
    <location>
        <begin position="222"/>
        <end position="263"/>
    </location>
</feature>
<gene>
    <name evidence="6" type="ORF">V1264_019065</name>
</gene>
<keyword evidence="3" id="KW-0418">Kinase</keyword>
<keyword evidence="2" id="KW-0808">Transferase</keyword>
<keyword evidence="7" id="KW-1185">Reference proteome</keyword>
<protein>
    <recommendedName>
        <fullName evidence="5">Alpha-type protein kinase domain-containing protein</fullName>
    </recommendedName>
</protein>
<dbReference type="EMBL" id="JBAMIC010000008">
    <property type="protein sequence ID" value="KAK7104326.1"/>
    <property type="molecule type" value="Genomic_DNA"/>
</dbReference>
<name>A0AAN9GDK6_9CAEN</name>